<name>A0A521BBA1_9SPHI</name>
<keyword evidence="1" id="KW-0812">Transmembrane</keyword>
<dbReference type="PANTHER" id="PTHR33371:SF4">
    <property type="entry name" value="INTERMEMBRANE PHOSPHOLIPID TRANSPORT SYSTEM BINDING PROTEIN MLAD"/>
    <property type="match status" value="1"/>
</dbReference>
<dbReference type="AlphaFoldDB" id="A0A521BBA1"/>
<evidence type="ECO:0000259" key="2">
    <source>
        <dbReference type="Pfam" id="PF02470"/>
    </source>
</evidence>
<dbReference type="Proteomes" id="UP000315971">
    <property type="component" value="Unassembled WGS sequence"/>
</dbReference>
<keyword evidence="4" id="KW-1185">Reference proteome</keyword>
<evidence type="ECO:0000256" key="1">
    <source>
        <dbReference type="SAM" id="Phobius"/>
    </source>
</evidence>
<feature type="transmembrane region" description="Helical" evidence="1">
    <location>
        <begin position="9"/>
        <end position="27"/>
    </location>
</feature>
<reference evidence="3 4" key="1">
    <citation type="submission" date="2017-05" db="EMBL/GenBank/DDBJ databases">
        <authorList>
            <person name="Varghese N."/>
            <person name="Submissions S."/>
        </authorList>
    </citation>
    <scope>NUCLEOTIDE SEQUENCE [LARGE SCALE GENOMIC DNA]</scope>
    <source>
        <strain evidence="3 4">DSM 21342</strain>
    </source>
</reference>
<dbReference type="InterPro" id="IPR052336">
    <property type="entry name" value="MlaD_Phospholipid_Transporter"/>
</dbReference>
<accession>A0A521BBA1</accession>
<feature type="domain" description="Mce/MlaD" evidence="2">
    <location>
        <begin position="40"/>
        <end position="107"/>
    </location>
</feature>
<sequence>MKIANETKIGILTAFAITCLILGYNFLRGNDVFSNSRDFYTIYDRVEGLTASKPVLVNGFQIGRVKKMELTPDHKVKAIFDITSNLQIPKNTIARITSTDLLGGKAVVFVLGDSKEMAHEGDQFVPDVEQSITETLSPIKDKAAVVMIKVDSMLSSINNILNPEFQRNINKSMNSIAHSLKNVEAVSGNLNSQMDRLGIIMKNIEAITANFKNNNQRINNIMANLDKVTDQVAKANLQETLLNASKSLANVNSILAKIQNGEGTLGLLLNDKGLYDNLNKSAADLDKLMIDLKENPKRYVRFSVFGGGKDKKPSE</sequence>
<dbReference type="EMBL" id="FXSZ01000002">
    <property type="protein sequence ID" value="SMO44366.1"/>
    <property type="molecule type" value="Genomic_DNA"/>
</dbReference>
<dbReference type="OrthoDB" id="9769132at2"/>
<evidence type="ECO:0000313" key="4">
    <source>
        <dbReference type="Proteomes" id="UP000315971"/>
    </source>
</evidence>
<protein>
    <submittedName>
        <fullName evidence="3">Phospholipid/cholesterol/gamma-HCH transport system substrate-binding protein</fullName>
    </submittedName>
</protein>
<evidence type="ECO:0000313" key="3">
    <source>
        <dbReference type="EMBL" id="SMO44366.1"/>
    </source>
</evidence>
<keyword evidence="1" id="KW-1133">Transmembrane helix</keyword>
<dbReference type="PANTHER" id="PTHR33371">
    <property type="entry name" value="INTERMEMBRANE PHOSPHOLIPID TRANSPORT SYSTEM BINDING PROTEIN MLAD-RELATED"/>
    <property type="match status" value="1"/>
</dbReference>
<dbReference type="InterPro" id="IPR003399">
    <property type="entry name" value="Mce/MlaD"/>
</dbReference>
<gene>
    <name evidence="3" type="ORF">SAMN06265350_10258</name>
</gene>
<proteinExistence type="predicted"/>
<organism evidence="3 4">
    <name type="scientific">Solitalea koreensis</name>
    <dbReference type="NCBI Taxonomy" id="543615"/>
    <lineage>
        <taxon>Bacteria</taxon>
        <taxon>Pseudomonadati</taxon>
        <taxon>Bacteroidota</taxon>
        <taxon>Sphingobacteriia</taxon>
        <taxon>Sphingobacteriales</taxon>
        <taxon>Sphingobacteriaceae</taxon>
        <taxon>Solitalea</taxon>
    </lineage>
</organism>
<dbReference type="Pfam" id="PF02470">
    <property type="entry name" value="MlaD"/>
    <property type="match status" value="1"/>
</dbReference>
<dbReference type="RefSeq" id="WP_142601483.1">
    <property type="nucleotide sequence ID" value="NZ_FXSZ01000002.1"/>
</dbReference>
<keyword evidence="1" id="KW-0472">Membrane</keyword>